<evidence type="ECO:0000313" key="1">
    <source>
        <dbReference type="EMBL" id="CAD9081446.1"/>
    </source>
</evidence>
<reference evidence="1" key="1">
    <citation type="submission" date="2021-01" db="EMBL/GenBank/DDBJ databases">
        <authorList>
            <person name="Corre E."/>
            <person name="Pelletier E."/>
            <person name="Niang G."/>
            <person name="Scheremetjew M."/>
            <person name="Finn R."/>
            <person name="Kale V."/>
            <person name="Holt S."/>
            <person name="Cochrane G."/>
            <person name="Meng A."/>
            <person name="Brown T."/>
            <person name="Cohen L."/>
        </authorList>
    </citation>
    <scope>NUCLEOTIDE SEQUENCE</scope>
    <source>
        <strain evidence="1">WS</strain>
    </source>
</reference>
<protein>
    <submittedName>
        <fullName evidence="1">Uncharacterized protein</fullName>
    </submittedName>
</protein>
<sequence>MFERGRRVSGGVWDWGIPVLPCAALLCRLHETQSVSHSSTSLTQRVSSFCTSLVFLAGSKNNTTTTTTTHFSHFFSLTSFTLPIMAPSLRRLQISNYPLCPICQNCSPSDVRSTCSSVSPSLPPILHAHHLLIGPHEAMLSRRWRQSDMEHMGSVALFNMDLMMAGSNGGMGTNANFVPMGLSPFGGAGAGAGGSCSHLAGSGSAGSGTSHDHHSYLNSTVGNPGFTTLSENESIMGGGGGNSPLSFSRFSNNQHEVSLSSSSFSAFPSAFVSSSSNHHHHHQKSLLPCLNCLIDVKCLFCEKKLSSFAHKFFMRKYFVGAEKDALRERYWAVEEDLFWDSDAGDATAVGGSDVIFTCSNEEMVDHLEYFGRGGREEFGMLLYRHYPLFLASYFLSLQSFPHDVRLWIWRKHLKSKKIRKTASLYCCKWCMEKQFTTDTLMEDLLLDMHLDEYFSEKQTSQHDVSSSTSFISATTVSTTSGNTSSTTSHGQHSAATTHSNITASLSPTATHTLSQLYFMPHHAVKHTTTMHHHSDAHRTTLDLLSDDMIAYVCSFLYFPHCMFSLCAVNETLCDYFLNRTNFSWVNQISLSHLEVYVRSSRGVIQDEILIDSNWIYLFTKLFSDLKRFQGFSNLTSVSIVTHSIRRKCRLSDFDYLCFFSGLRIDVSKLSSISIPSWSHFLNSYFLKNKLNLQLVRALDFCQDPLLNSPNILGSLLDVQYSRESSAHVGEHFVQGTNFKFFRFVPTEDTPKMDSLTLLSLHEGVFQTRLLTLMPSLCRLYLRKCSVYDDLPDDHAFPSIEVFHCKYAPVSGHSLRFFSRLHEIFPSLLKLAVYGPEEYLQTCLHHSQQITDVSLRVSVIHQATAIEALSKYQQLQSLKVNTMSDFSSTLIHRWKVQHSLKHFHCFNFHMTTQSISALIRFFPSLESLVLNDSTSASYQSDLAPPSTTTSITASADNKNAIHQPKQQGLFTLLFQYLNHLQHINIGSKAIISDIVSSMEYMKNVRSFSYTHKTSSSAGAVNDAPRMVPASDFINQLNKMTEERRSFIEIFCVNIMTVNSEQLLSRLVQLLPNVRELHCCLTSASILSKRLENLFVKRRVEFTFQVCESPNTKCTLQ</sequence>
<dbReference type="AlphaFoldDB" id="A0A7S1KQ18"/>
<dbReference type="SUPFAM" id="SSF52047">
    <property type="entry name" value="RNI-like"/>
    <property type="match status" value="1"/>
</dbReference>
<proteinExistence type="predicted"/>
<name>A0A7S1KQ18_9EUKA</name>
<dbReference type="EMBL" id="HBGD01005647">
    <property type="protein sequence ID" value="CAD9081446.1"/>
    <property type="molecule type" value="Transcribed_RNA"/>
</dbReference>
<gene>
    <name evidence="1" type="ORF">PCOS0759_LOCUS4686</name>
</gene>
<accession>A0A7S1KQ18</accession>
<organism evidence="1">
    <name type="scientific">Percolomonas cosmopolitus</name>
    <dbReference type="NCBI Taxonomy" id="63605"/>
    <lineage>
        <taxon>Eukaryota</taxon>
        <taxon>Discoba</taxon>
        <taxon>Heterolobosea</taxon>
        <taxon>Tetramitia</taxon>
        <taxon>Eutetramitia</taxon>
        <taxon>Percolomonadidae</taxon>
        <taxon>Percolomonas</taxon>
    </lineage>
</organism>